<comment type="caution">
    <text evidence="1">The sequence shown here is derived from an EMBL/GenBank/DDBJ whole genome shotgun (WGS) entry which is preliminary data.</text>
</comment>
<protein>
    <submittedName>
        <fullName evidence="1">Uncharacterized protein</fullName>
    </submittedName>
</protein>
<organism evidence="1 2">
    <name type="scientific">Prosthecobacter algae</name>
    <dbReference type="NCBI Taxonomy" id="1144682"/>
    <lineage>
        <taxon>Bacteria</taxon>
        <taxon>Pseudomonadati</taxon>
        <taxon>Verrucomicrobiota</taxon>
        <taxon>Verrucomicrobiia</taxon>
        <taxon>Verrucomicrobiales</taxon>
        <taxon>Verrucomicrobiaceae</taxon>
        <taxon>Prosthecobacter</taxon>
    </lineage>
</organism>
<evidence type="ECO:0000313" key="2">
    <source>
        <dbReference type="Proteomes" id="UP001499852"/>
    </source>
</evidence>
<dbReference type="EMBL" id="BAABIA010000008">
    <property type="protein sequence ID" value="GAA5145773.1"/>
    <property type="molecule type" value="Genomic_DNA"/>
</dbReference>
<accession>A0ABP9PFK3</accession>
<name>A0ABP9PFK3_9BACT</name>
<dbReference type="Proteomes" id="UP001499852">
    <property type="component" value="Unassembled WGS sequence"/>
</dbReference>
<proteinExistence type="predicted"/>
<evidence type="ECO:0000313" key="1">
    <source>
        <dbReference type="EMBL" id="GAA5145773.1"/>
    </source>
</evidence>
<reference evidence="2" key="1">
    <citation type="journal article" date="2019" name="Int. J. Syst. Evol. Microbiol.">
        <title>The Global Catalogue of Microorganisms (GCM) 10K type strain sequencing project: providing services to taxonomists for standard genome sequencing and annotation.</title>
        <authorList>
            <consortium name="The Broad Institute Genomics Platform"/>
            <consortium name="The Broad Institute Genome Sequencing Center for Infectious Disease"/>
            <person name="Wu L."/>
            <person name="Ma J."/>
        </authorList>
    </citation>
    <scope>NUCLEOTIDE SEQUENCE [LARGE SCALE GENOMIC DNA]</scope>
    <source>
        <strain evidence="2">JCM 18053</strain>
    </source>
</reference>
<sequence length="141" mass="16124">MLAVPLLGIFTRRIKSKTRERDDLLPFHPYVQKKKLVVYVNCKPELRVAQCDVVLRLQLPEEERQRRLIQRDHDGAERFRRTLNSSTEVGIQADHVFDLCVVEAHDLYPQPAAQPVFPTLSLIVNAGPMIANWTSCAAECC</sequence>
<keyword evidence="2" id="KW-1185">Reference proteome</keyword>
<gene>
    <name evidence="1" type="ORF">GCM10023213_37850</name>
</gene>